<protein>
    <submittedName>
        <fullName evidence="1">Uncharacterized protein</fullName>
    </submittedName>
</protein>
<accession>H8Z6R6</accession>
<gene>
    <name evidence="1" type="ORF">Thi970DRAFT_04439</name>
</gene>
<keyword evidence="2" id="KW-1185">Reference proteome</keyword>
<dbReference type="Proteomes" id="UP000002964">
    <property type="component" value="Unassembled WGS sequence"/>
</dbReference>
<sequence length="151" mass="17540">MKWLWFGLGSAVLVGFVVFLFLGRGAEMLVTADIDTSIVQPYIAYVTKGDYTSAYALLTRDYREEVPLEKFRIGHEKRKADLGTITTSHMIRDRVLYNIFSSKPEVRLKYELYYGKKRRVGWICLEQDNDRFAVDGTYRETAGDTLAYELW</sequence>
<evidence type="ECO:0000313" key="1">
    <source>
        <dbReference type="EMBL" id="EIC20782.1"/>
    </source>
</evidence>
<dbReference type="RefSeq" id="WP_009151185.1">
    <property type="nucleotide sequence ID" value="NZ_CP121471.1"/>
</dbReference>
<evidence type="ECO:0000313" key="2">
    <source>
        <dbReference type="Proteomes" id="UP000002964"/>
    </source>
</evidence>
<dbReference type="EMBL" id="JH603170">
    <property type="protein sequence ID" value="EIC20782.1"/>
    <property type="molecule type" value="Genomic_DNA"/>
</dbReference>
<dbReference type="HOGENOM" id="CLU_1730585_0_0_6"/>
<organism evidence="1 2">
    <name type="scientific">Thiorhodovibrio frisius</name>
    <dbReference type="NCBI Taxonomy" id="631362"/>
    <lineage>
        <taxon>Bacteria</taxon>
        <taxon>Pseudomonadati</taxon>
        <taxon>Pseudomonadota</taxon>
        <taxon>Gammaproteobacteria</taxon>
        <taxon>Chromatiales</taxon>
        <taxon>Chromatiaceae</taxon>
        <taxon>Thiorhodovibrio</taxon>
    </lineage>
</organism>
<reference evidence="1 2" key="2">
    <citation type="submission" date="2011-11" db="EMBL/GenBank/DDBJ databases">
        <authorList>
            <consortium name="US DOE Joint Genome Institute"/>
            <person name="Lucas S."/>
            <person name="Han J."/>
            <person name="Lapidus A."/>
            <person name="Cheng J.-F."/>
            <person name="Goodwin L."/>
            <person name="Pitluck S."/>
            <person name="Peters L."/>
            <person name="Ovchinnikova G."/>
            <person name="Zhang X."/>
            <person name="Detter J.C."/>
            <person name="Han C."/>
            <person name="Tapia R."/>
            <person name="Land M."/>
            <person name="Hauser L."/>
            <person name="Kyrpides N."/>
            <person name="Ivanova N."/>
            <person name="Pagani I."/>
            <person name="Vogl K."/>
            <person name="Liu Z."/>
            <person name="Overmann J."/>
            <person name="Frigaard N.-U."/>
            <person name="Bryant D."/>
            <person name="Woyke T."/>
        </authorList>
    </citation>
    <scope>NUCLEOTIDE SEQUENCE [LARGE SCALE GENOMIC DNA]</scope>
    <source>
        <strain evidence="1 2">970</strain>
    </source>
</reference>
<dbReference type="AlphaFoldDB" id="H8Z6R6"/>
<proteinExistence type="predicted"/>
<name>H8Z6R6_9GAMM</name>
<reference evidence="2" key="1">
    <citation type="submission" date="2011-06" db="EMBL/GenBank/DDBJ databases">
        <authorList>
            <consortium name="US DOE Joint Genome Institute (JGI-PGF)"/>
            <person name="Lucas S."/>
            <person name="Han J."/>
            <person name="Lapidus A."/>
            <person name="Cheng J.-F."/>
            <person name="Goodwin L."/>
            <person name="Pitluck S."/>
            <person name="Peters L."/>
            <person name="Land M.L."/>
            <person name="Hauser L."/>
            <person name="Vogl K."/>
            <person name="Liu Z."/>
            <person name="Overmann J."/>
            <person name="Frigaard N.-U."/>
            <person name="Bryant D.A."/>
            <person name="Woyke T.J."/>
        </authorList>
    </citation>
    <scope>NUCLEOTIDE SEQUENCE [LARGE SCALE GENOMIC DNA]</scope>
    <source>
        <strain evidence="2">970</strain>
    </source>
</reference>